<dbReference type="Proteomes" id="UP001266099">
    <property type="component" value="Unassembled WGS sequence"/>
</dbReference>
<keyword evidence="2" id="KW-1185">Reference proteome</keyword>
<protein>
    <submittedName>
        <fullName evidence="1">Uncharacterized protein</fullName>
    </submittedName>
</protein>
<accession>A0ABU1T309</accession>
<evidence type="ECO:0000313" key="2">
    <source>
        <dbReference type="Proteomes" id="UP001266099"/>
    </source>
</evidence>
<name>A0ABU1T309_9ACTO</name>
<evidence type="ECO:0000313" key="1">
    <source>
        <dbReference type="EMBL" id="MDR6939694.1"/>
    </source>
</evidence>
<reference evidence="1 2" key="1">
    <citation type="submission" date="2023-07" db="EMBL/GenBank/DDBJ databases">
        <title>Sequencing the genomes of 1000 actinobacteria strains.</title>
        <authorList>
            <person name="Klenk H.-P."/>
        </authorList>
    </citation>
    <scope>NUCLEOTIDE SEQUENCE [LARGE SCALE GENOMIC DNA]</scope>
    <source>
        <strain evidence="1 2">DSM 15539</strain>
    </source>
</reference>
<sequence length="37" mass="4205">MGVILEFFCGILEAIFTPNFAGGKKREKRQKSEDDTK</sequence>
<proteinExistence type="predicted"/>
<comment type="caution">
    <text evidence="1">The sequence shown here is derived from an EMBL/GenBank/DDBJ whole genome shotgun (WGS) entry which is preliminary data.</text>
</comment>
<organism evidence="1 2">
    <name type="scientific">Arcanobacterium hippocoleae</name>
    <dbReference type="NCBI Taxonomy" id="149017"/>
    <lineage>
        <taxon>Bacteria</taxon>
        <taxon>Bacillati</taxon>
        <taxon>Actinomycetota</taxon>
        <taxon>Actinomycetes</taxon>
        <taxon>Actinomycetales</taxon>
        <taxon>Actinomycetaceae</taxon>
        <taxon>Arcanobacterium</taxon>
    </lineage>
</organism>
<dbReference type="EMBL" id="JAVDUJ010000001">
    <property type="protein sequence ID" value="MDR6939694.1"/>
    <property type="molecule type" value="Genomic_DNA"/>
</dbReference>
<gene>
    <name evidence="1" type="ORF">J2S36_001237</name>
</gene>